<keyword evidence="2" id="KW-1185">Reference proteome</keyword>
<dbReference type="Proteomes" id="UP000218615">
    <property type="component" value="Unassembled WGS sequence"/>
</dbReference>
<proteinExistence type="predicted"/>
<dbReference type="RefSeq" id="WP_179293900.1">
    <property type="nucleotide sequence ID" value="NZ_FZMP01000120.1"/>
</dbReference>
<organism evidence="1 2">
    <name type="scientific">Candidatus Methanoperedens nitratireducens</name>
    <dbReference type="NCBI Taxonomy" id="1392998"/>
    <lineage>
        <taxon>Archaea</taxon>
        <taxon>Methanobacteriati</taxon>
        <taxon>Methanobacteriota</taxon>
        <taxon>Stenosarchaea group</taxon>
        <taxon>Methanomicrobia</taxon>
        <taxon>Methanosarcinales</taxon>
        <taxon>ANME-2 cluster</taxon>
        <taxon>Candidatus Methanoperedentaceae</taxon>
        <taxon>Candidatus Methanoperedens</taxon>
    </lineage>
</organism>
<sequence length="58" mass="6282">MPSGCPVGPALGGVCGDFQECDECDGSLRVLKVDIDYEVAMEAFIEENRIWSAIFKGL</sequence>
<dbReference type="AlphaFoldDB" id="A0A284VNR3"/>
<accession>A0A284VNR3</accession>
<name>A0A284VNR3_9EURY</name>
<evidence type="ECO:0000313" key="2">
    <source>
        <dbReference type="Proteomes" id="UP000218615"/>
    </source>
</evidence>
<reference evidence="2" key="1">
    <citation type="submission" date="2017-06" db="EMBL/GenBank/DDBJ databases">
        <authorList>
            <person name="Cremers G."/>
        </authorList>
    </citation>
    <scope>NUCLEOTIDE SEQUENCE [LARGE SCALE GENOMIC DNA]</scope>
</reference>
<protein>
    <submittedName>
        <fullName evidence="1">Uncharacterized protein</fullName>
    </submittedName>
</protein>
<evidence type="ECO:0000313" key="1">
    <source>
        <dbReference type="EMBL" id="SNQ60868.1"/>
    </source>
</evidence>
<gene>
    <name evidence="1" type="ORF">MNV_2060010</name>
</gene>
<dbReference type="EMBL" id="FZMP01000120">
    <property type="protein sequence ID" value="SNQ60868.1"/>
    <property type="molecule type" value="Genomic_DNA"/>
</dbReference>